<feature type="transmembrane region" description="Helical" evidence="12">
    <location>
        <begin position="184"/>
        <end position="204"/>
    </location>
</feature>
<keyword evidence="10 12" id="KW-0482">Metalloprotease</keyword>
<dbReference type="InterPro" id="IPR050083">
    <property type="entry name" value="HtpX_protease"/>
</dbReference>
<dbReference type="AlphaFoldDB" id="A0A1F7TLL2"/>
<comment type="cofactor">
    <cofactor evidence="12">
        <name>Zn(2+)</name>
        <dbReference type="ChEBI" id="CHEBI:29105"/>
    </cofactor>
    <text evidence="12">Binds 1 zinc ion per subunit.</text>
</comment>
<dbReference type="PANTHER" id="PTHR43221:SF1">
    <property type="entry name" value="PROTEASE HTPX"/>
    <property type="match status" value="1"/>
</dbReference>
<gene>
    <name evidence="12" type="primary">htpX</name>
    <name evidence="14" type="ORF">A2856_00025</name>
</gene>
<evidence type="ECO:0000256" key="5">
    <source>
        <dbReference type="ARBA" id="ARBA00022692"/>
    </source>
</evidence>
<keyword evidence="7 12" id="KW-0378">Hydrolase</keyword>
<evidence type="ECO:0000256" key="2">
    <source>
        <dbReference type="ARBA" id="ARBA00009779"/>
    </source>
</evidence>
<dbReference type="GO" id="GO:0008270">
    <property type="term" value="F:zinc ion binding"/>
    <property type="evidence" value="ECO:0007669"/>
    <property type="project" value="UniProtKB-UniRule"/>
</dbReference>
<keyword evidence="3 12" id="KW-1003">Cell membrane</keyword>
<feature type="transmembrane region" description="Helical" evidence="12">
    <location>
        <begin position="12"/>
        <end position="33"/>
    </location>
</feature>
<feature type="binding site" evidence="12">
    <location>
        <position position="213"/>
    </location>
    <ligand>
        <name>Zn(2+)</name>
        <dbReference type="ChEBI" id="CHEBI:29105"/>
        <note>catalytic</note>
    </ligand>
</feature>
<keyword evidence="5 12" id="KW-0812">Transmembrane</keyword>
<comment type="subcellular location">
    <subcellularLocation>
        <location evidence="1 12">Cell membrane</location>
        <topology evidence="1 12">Multi-pass membrane protein</topology>
    </subcellularLocation>
</comment>
<dbReference type="Pfam" id="PF01435">
    <property type="entry name" value="Peptidase_M48"/>
    <property type="match status" value="1"/>
</dbReference>
<accession>A0A1F7TLL2</accession>
<feature type="transmembrane region" description="Helical" evidence="12">
    <location>
        <begin position="39"/>
        <end position="57"/>
    </location>
</feature>
<evidence type="ECO:0000256" key="7">
    <source>
        <dbReference type="ARBA" id="ARBA00022801"/>
    </source>
</evidence>
<feature type="transmembrane region" description="Helical" evidence="12">
    <location>
        <begin position="153"/>
        <end position="172"/>
    </location>
</feature>
<evidence type="ECO:0000256" key="3">
    <source>
        <dbReference type="ARBA" id="ARBA00022475"/>
    </source>
</evidence>
<dbReference type="Proteomes" id="UP000177885">
    <property type="component" value="Unassembled WGS sequence"/>
</dbReference>
<evidence type="ECO:0000313" key="15">
    <source>
        <dbReference type="Proteomes" id="UP000177885"/>
    </source>
</evidence>
<keyword evidence="9 12" id="KW-1133">Transmembrane helix</keyword>
<dbReference type="PANTHER" id="PTHR43221">
    <property type="entry name" value="PROTEASE HTPX"/>
    <property type="match status" value="1"/>
</dbReference>
<dbReference type="EMBL" id="MGDT01000004">
    <property type="protein sequence ID" value="OGL66883.1"/>
    <property type="molecule type" value="Genomic_DNA"/>
</dbReference>
<dbReference type="CDD" id="cd07340">
    <property type="entry name" value="M48B_Htpx_like"/>
    <property type="match status" value="1"/>
</dbReference>
<sequence length="290" mass="31334">MYADIASNKRKSVVLISLFAAIVIALGWGFGLYAGNGRAGIVIAALVATVMTLVGYYKGDAVSLAASGARRVEKRDAPELCVLVENLSIAAGLPTPATYVIDDPSPNAFATGRDPRHASVAVTTGMLAMLEKQELEGVLAHELSHIGNYDIRVMTLVVVLVGVILLLSDWMLRLGFRRDEKSHPALLAIALVLALLSPLFAQLIKLAVSRSREHLADASGALLTRYPEGLARALQKIATADLPLRRANHATAHLFLANPFDPHVTKKFEHWFSTHPPIEERIARLRAMGV</sequence>
<dbReference type="GO" id="GO:0006508">
    <property type="term" value="P:proteolysis"/>
    <property type="evidence" value="ECO:0007669"/>
    <property type="project" value="UniProtKB-KW"/>
</dbReference>
<dbReference type="InterPro" id="IPR001915">
    <property type="entry name" value="Peptidase_M48"/>
</dbReference>
<feature type="domain" description="Peptidase M48" evidence="13">
    <location>
        <begin position="77"/>
        <end position="287"/>
    </location>
</feature>
<keyword evidence="11 12" id="KW-0472">Membrane</keyword>
<evidence type="ECO:0000256" key="4">
    <source>
        <dbReference type="ARBA" id="ARBA00022670"/>
    </source>
</evidence>
<keyword evidence="4 12" id="KW-0645">Protease</keyword>
<dbReference type="Gene3D" id="3.30.2010.10">
    <property type="entry name" value="Metalloproteases ('zincins'), catalytic domain"/>
    <property type="match status" value="1"/>
</dbReference>
<evidence type="ECO:0000256" key="1">
    <source>
        <dbReference type="ARBA" id="ARBA00004651"/>
    </source>
</evidence>
<protein>
    <recommendedName>
        <fullName evidence="12">Protease HtpX homolog</fullName>
        <ecNumber evidence="12">3.4.24.-</ecNumber>
    </recommendedName>
</protein>
<feature type="active site" evidence="12">
    <location>
        <position position="142"/>
    </location>
</feature>
<dbReference type="EC" id="3.4.24.-" evidence="12"/>
<feature type="binding site" evidence="12">
    <location>
        <position position="145"/>
    </location>
    <ligand>
        <name>Zn(2+)</name>
        <dbReference type="ChEBI" id="CHEBI:29105"/>
        <note>catalytic</note>
    </ligand>
</feature>
<evidence type="ECO:0000256" key="12">
    <source>
        <dbReference type="HAMAP-Rule" id="MF_00188"/>
    </source>
</evidence>
<dbReference type="HAMAP" id="MF_00188">
    <property type="entry name" value="Pept_M48_protease_HtpX"/>
    <property type="match status" value="1"/>
</dbReference>
<dbReference type="GO" id="GO:0005886">
    <property type="term" value="C:plasma membrane"/>
    <property type="evidence" value="ECO:0007669"/>
    <property type="project" value="UniProtKB-SubCell"/>
</dbReference>
<name>A0A1F7TLL2_9BACT</name>
<dbReference type="GO" id="GO:0004222">
    <property type="term" value="F:metalloendopeptidase activity"/>
    <property type="evidence" value="ECO:0007669"/>
    <property type="project" value="UniProtKB-UniRule"/>
</dbReference>
<evidence type="ECO:0000313" key="14">
    <source>
        <dbReference type="EMBL" id="OGL66883.1"/>
    </source>
</evidence>
<keyword evidence="6 12" id="KW-0479">Metal-binding</keyword>
<evidence type="ECO:0000256" key="11">
    <source>
        <dbReference type="ARBA" id="ARBA00023136"/>
    </source>
</evidence>
<evidence type="ECO:0000256" key="9">
    <source>
        <dbReference type="ARBA" id="ARBA00022989"/>
    </source>
</evidence>
<proteinExistence type="inferred from homology"/>
<evidence type="ECO:0000256" key="6">
    <source>
        <dbReference type="ARBA" id="ARBA00022723"/>
    </source>
</evidence>
<evidence type="ECO:0000259" key="13">
    <source>
        <dbReference type="Pfam" id="PF01435"/>
    </source>
</evidence>
<keyword evidence="8 12" id="KW-0862">Zinc</keyword>
<organism evidence="14 15">
    <name type="scientific">Candidatus Uhrbacteria bacterium RIFCSPHIGHO2_01_FULL_63_20</name>
    <dbReference type="NCBI Taxonomy" id="1802385"/>
    <lineage>
        <taxon>Bacteria</taxon>
        <taxon>Candidatus Uhriibacteriota</taxon>
    </lineage>
</organism>
<evidence type="ECO:0000256" key="8">
    <source>
        <dbReference type="ARBA" id="ARBA00022833"/>
    </source>
</evidence>
<reference evidence="14 15" key="1">
    <citation type="journal article" date="2016" name="Nat. Commun.">
        <title>Thousands of microbial genomes shed light on interconnected biogeochemical processes in an aquifer system.</title>
        <authorList>
            <person name="Anantharaman K."/>
            <person name="Brown C.T."/>
            <person name="Hug L.A."/>
            <person name="Sharon I."/>
            <person name="Castelle C.J."/>
            <person name="Probst A.J."/>
            <person name="Thomas B.C."/>
            <person name="Singh A."/>
            <person name="Wilkins M.J."/>
            <person name="Karaoz U."/>
            <person name="Brodie E.L."/>
            <person name="Williams K.H."/>
            <person name="Hubbard S.S."/>
            <person name="Banfield J.F."/>
        </authorList>
    </citation>
    <scope>NUCLEOTIDE SEQUENCE [LARGE SCALE GENOMIC DNA]</scope>
</reference>
<dbReference type="STRING" id="1802385.A2856_00025"/>
<comment type="caution">
    <text evidence="14">The sequence shown here is derived from an EMBL/GenBank/DDBJ whole genome shotgun (WGS) entry which is preliminary data.</text>
</comment>
<feature type="binding site" evidence="12">
    <location>
        <position position="141"/>
    </location>
    <ligand>
        <name>Zn(2+)</name>
        <dbReference type="ChEBI" id="CHEBI:29105"/>
        <note>catalytic</note>
    </ligand>
</feature>
<comment type="similarity">
    <text evidence="2 12">Belongs to the peptidase M48B family.</text>
</comment>
<evidence type="ECO:0000256" key="10">
    <source>
        <dbReference type="ARBA" id="ARBA00023049"/>
    </source>
</evidence>
<dbReference type="InterPro" id="IPR022919">
    <property type="entry name" value="Pept_M48_protease_HtpX"/>
</dbReference>